<feature type="compositionally biased region" description="Basic and acidic residues" evidence="2">
    <location>
        <begin position="103"/>
        <end position="115"/>
    </location>
</feature>
<dbReference type="EMBL" id="KN831783">
    <property type="protein sequence ID" value="KIM40214.1"/>
    <property type="molecule type" value="Genomic_DNA"/>
</dbReference>
<dbReference type="Proteomes" id="UP000053424">
    <property type="component" value="Unassembled WGS sequence"/>
</dbReference>
<protein>
    <submittedName>
        <fullName evidence="3">Uncharacterized protein</fullName>
    </submittedName>
</protein>
<sequence>MTDMNAIIKVENKSTSQLDLLSLFTVLGEEPIVYPSNAGMSGESHFFLQYKSSQAAACACNLSIDFRDIRVLSLGQHPFLYHQYRLARQFSAASALPDHSREKVSLAGVKRDTAGSKHRTRRSPKANDPTWTCITPSPGTVAIQDRGAPESSICSTASDSLSSPVLQAPSAASVNELTSPSDKVDPTPSTGEILEQTGGHISPTVISEHNVRISALEDAPASVAPPISCETTVAVNLFGQSITYDLKADDSDPRVVIELLKASKSERTTYLTVAAFYRRSGNPQNAKHSPQTTEFAARGVGVDQLKPALLYLSGCEFELAKLAKAENKGPSIISEHYSAAQTWLQKVFGVQDPMRAQPQAKENQSIKEGPFKDVNNIQHSRAGDSSQGPSKPLPDWDIKRMERELRSLRSKNANQGKQLAQLNSLKRKLEDDYLYERDLRRKYQRQRDNLEEQLKSARKMEKHALEQITREVAVRRTAQETLVEMKTALGLVEGPKD</sequence>
<feature type="region of interest" description="Disordered" evidence="2">
    <location>
        <begin position="103"/>
        <end position="130"/>
    </location>
</feature>
<feature type="coiled-coil region" evidence="1">
    <location>
        <begin position="398"/>
        <end position="467"/>
    </location>
</feature>
<keyword evidence="4" id="KW-1185">Reference proteome</keyword>
<feature type="region of interest" description="Disordered" evidence="2">
    <location>
        <begin position="159"/>
        <end position="197"/>
    </location>
</feature>
<dbReference type="HOGENOM" id="CLU_477394_0_0_1"/>
<feature type="compositionally biased region" description="Polar residues" evidence="2">
    <location>
        <begin position="375"/>
        <end position="389"/>
    </location>
</feature>
<reference evidence="3 4" key="1">
    <citation type="submission" date="2014-04" db="EMBL/GenBank/DDBJ databases">
        <authorList>
            <consortium name="DOE Joint Genome Institute"/>
            <person name="Kuo A."/>
            <person name="Gay G."/>
            <person name="Dore J."/>
            <person name="Kohler A."/>
            <person name="Nagy L.G."/>
            <person name="Floudas D."/>
            <person name="Copeland A."/>
            <person name="Barry K.W."/>
            <person name="Cichocki N."/>
            <person name="Veneault-Fourrey C."/>
            <person name="LaButti K."/>
            <person name="Lindquist E.A."/>
            <person name="Lipzen A."/>
            <person name="Lundell T."/>
            <person name="Morin E."/>
            <person name="Murat C."/>
            <person name="Sun H."/>
            <person name="Tunlid A."/>
            <person name="Henrissat B."/>
            <person name="Grigoriev I.V."/>
            <person name="Hibbett D.S."/>
            <person name="Martin F."/>
            <person name="Nordberg H.P."/>
            <person name="Cantor M.N."/>
            <person name="Hua S.X."/>
        </authorList>
    </citation>
    <scope>NUCLEOTIDE SEQUENCE [LARGE SCALE GENOMIC DNA]</scope>
    <source>
        <strain evidence="4">h7</strain>
    </source>
</reference>
<name>A0A0C3C7M9_HEBCY</name>
<evidence type="ECO:0000256" key="1">
    <source>
        <dbReference type="SAM" id="Coils"/>
    </source>
</evidence>
<feature type="region of interest" description="Disordered" evidence="2">
    <location>
        <begin position="356"/>
        <end position="396"/>
    </location>
</feature>
<dbReference type="STRING" id="686832.A0A0C3C7M9"/>
<feature type="compositionally biased region" description="Polar residues" evidence="2">
    <location>
        <begin position="159"/>
        <end position="181"/>
    </location>
</feature>
<evidence type="ECO:0000256" key="2">
    <source>
        <dbReference type="SAM" id="MobiDB-lite"/>
    </source>
</evidence>
<dbReference type="AlphaFoldDB" id="A0A0C3C7M9"/>
<organism evidence="3 4">
    <name type="scientific">Hebeloma cylindrosporum</name>
    <dbReference type="NCBI Taxonomy" id="76867"/>
    <lineage>
        <taxon>Eukaryota</taxon>
        <taxon>Fungi</taxon>
        <taxon>Dikarya</taxon>
        <taxon>Basidiomycota</taxon>
        <taxon>Agaricomycotina</taxon>
        <taxon>Agaricomycetes</taxon>
        <taxon>Agaricomycetidae</taxon>
        <taxon>Agaricales</taxon>
        <taxon>Agaricineae</taxon>
        <taxon>Hymenogastraceae</taxon>
        <taxon>Hebeloma</taxon>
    </lineage>
</organism>
<keyword evidence="1" id="KW-0175">Coiled coil</keyword>
<evidence type="ECO:0000313" key="3">
    <source>
        <dbReference type="EMBL" id="KIM40214.1"/>
    </source>
</evidence>
<accession>A0A0C3C7M9</accession>
<proteinExistence type="predicted"/>
<gene>
    <name evidence="3" type="ORF">M413DRAFT_28719</name>
</gene>
<reference evidence="4" key="2">
    <citation type="submission" date="2015-01" db="EMBL/GenBank/DDBJ databases">
        <title>Evolutionary Origins and Diversification of the Mycorrhizal Mutualists.</title>
        <authorList>
            <consortium name="DOE Joint Genome Institute"/>
            <consortium name="Mycorrhizal Genomics Consortium"/>
            <person name="Kohler A."/>
            <person name="Kuo A."/>
            <person name="Nagy L.G."/>
            <person name="Floudas D."/>
            <person name="Copeland A."/>
            <person name="Barry K.W."/>
            <person name="Cichocki N."/>
            <person name="Veneault-Fourrey C."/>
            <person name="LaButti K."/>
            <person name="Lindquist E.A."/>
            <person name="Lipzen A."/>
            <person name="Lundell T."/>
            <person name="Morin E."/>
            <person name="Murat C."/>
            <person name="Riley R."/>
            <person name="Ohm R."/>
            <person name="Sun H."/>
            <person name="Tunlid A."/>
            <person name="Henrissat B."/>
            <person name="Grigoriev I.V."/>
            <person name="Hibbett D.S."/>
            <person name="Martin F."/>
        </authorList>
    </citation>
    <scope>NUCLEOTIDE SEQUENCE [LARGE SCALE GENOMIC DNA]</scope>
    <source>
        <strain evidence="4">h7</strain>
    </source>
</reference>
<dbReference type="OrthoDB" id="2670565at2759"/>
<evidence type="ECO:0000313" key="4">
    <source>
        <dbReference type="Proteomes" id="UP000053424"/>
    </source>
</evidence>